<dbReference type="Proteomes" id="UP000182658">
    <property type="component" value="Unassembled WGS sequence"/>
</dbReference>
<organism evidence="1 2">
    <name type="scientific">Coniochaeta ligniaria NRRL 30616</name>
    <dbReference type="NCBI Taxonomy" id="1408157"/>
    <lineage>
        <taxon>Eukaryota</taxon>
        <taxon>Fungi</taxon>
        <taxon>Dikarya</taxon>
        <taxon>Ascomycota</taxon>
        <taxon>Pezizomycotina</taxon>
        <taxon>Sordariomycetes</taxon>
        <taxon>Sordariomycetidae</taxon>
        <taxon>Coniochaetales</taxon>
        <taxon>Coniochaetaceae</taxon>
        <taxon>Coniochaeta</taxon>
    </lineage>
</organism>
<dbReference type="EMBL" id="KV875100">
    <property type="protein sequence ID" value="OIW27000.1"/>
    <property type="molecule type" value="Genomic_DNA"/>
</dbReference>
<keyword evidence="2" id="KW-1185">Reference proteome</keyword>
<reference evidence="1 2" key="1">
    <citation type="submission" date="2016-10" db="EMBL/GenBank/DDBJ databases">
        <title>Draft genome sequence of Coniochaeta ligniaria NRRL30616, a lignocellulolytic fungus for bioabatement of inhibitors in plant biomass hydrolysates.</title>
        <authorList>
            <consortium name="DOE Joint Genome Institute"/>
            <person name="Jimenez D.J."/>
            <person name="Hector R.E."/>
            <person name="Riley R."/>
            <person name="Sun H."/>
            <person name="Grigoriev I.V."/>
            <person name="Van Elsas J.D."/>
            <person name="Nichols N.N."/>
        </authorList>
    </citation>
    <scope>NUCLEOTIDE SEQUENCE [LARGE SCALE GENOMIC DNA]</scope>
    <source>
        <strain evidence="1 2">NRRL 30616</strain>
    </source>
</reference>
<protein>
    <submittedName>
        <fullName evidence="1">Uncharacterized protein</fullName>
    </submittedName>
</protein>
<dbReference type="InParanoid" id="A0A1J7JB63"/>
<evidence type="ECO:0000313" key="2">
    <source>
        <dbReference type="Proteomes" id="UP000182658"/>
    </source>
</evidence>
<gene>
    <name evidence="1" type="ORF">CONLIGDRAFT_494331</name>
</gene>
<proteinExistence type="predicted"/>
<dbReference type="OrthoDB" id="1935484at2759"/>
<name>A0A1J7JB63_9PEZI</name>
<evidence type="ECO:0000313" key="1">
    <source>
        <dbReference type="EMBL" id="OIW27000.1"/>
    </source>
</evidence>
<dbReference type="AlphaFoldDB" id="A0A1J7JB63"/>
<accession>A0A1J7JB63</accession>
<sequence length="98" mass="10534">MASTSRAAEEDWDLVLASGSEPAINLVEFKPHAWDSDAASDAGSDKEPADVTTALIGSTGRELGAPEVRRRFWWSRVKASDPDAIATQPSVYDDVDCP</sequence>